<dbReference type="Pfam" id="PF07714">
    <property type="entry name" value="PK_Tyr_Ser-Thr"/>
    <property type="match status" value="1"/>
</dbReference>
<feature type="domain" description="Protein kinase" evidence="2">
    <location>
        <begin position="118"/>
        <end position="527"/>
    </location>
</feature>
<dbReference type="OrthoDB" id="1911848at2759"/>
<sequence>MATGIEIAGILLASAGAVQQLFDCGRMIYRRIKDEKRLNLLLSELKMFEVDDQRQMLNNYVESVQPVLRTQLTKKEDKDRLLRRWERIKQHLIRIDELIDIMIMNSSLLDTITRRQAKNELRELGNTGVLTVLLAQFRDDASLLEKLASKDQSTFLSGRDFIYIDDTPKKALGKDTMLRKGRWVAAGSNNSNRTGWFLVESKLLKSDYEKQIVKEDVATLANRLERAQKNRGIFKLVGFREEKNPQMAGFELIFDGEFDGKVPVSLSAYMQTHSTKPSLNFRIDLCCQLATAVLETQSLRLVHKNIRPDNILVMENISSPLAKLEESIPMINLSGWQYARHVDEGYITTLGNAMDLERKIYQHPERQIRTSERDYSMAHDIYSLGVCMIEILCWKSLLQTKGGDAQTVAVSDDFVNAFKALGFSPHANDVQDDWTKFPRQNKAVLQELNATCVPVESGTKMAQIIHGFLTCLDRKVQEDEENDSEEEQEEEEEENSIGVYALNGEEERRTQAIEFMDTSLKDLQSFLQVV</sequence>
<evidence type="ECO:0000256" key="1">
    <source>
        <dbReference type="SAM" id="MobiDB-lite"/>
    </source>
</evidence>
<name>A0A135SK63_9PEZI</name>
<proteinExistence type="predicted"/>
<dbReference type="SUPFAM" id="SSF56112">
    <property type="entry name" value="Protein kinase-like (PK-like)"/>
    <property type="match status" value="1"/>
</dbReference>
<dbReference type="GO" id="GO:0005524">
    <property type="term" value="F:ATP binding"/>
    <property type="evidence" value="ECO:0007669"/>
    <property type="project" value="InterPro"/>
</dbReference>
<dbReference type="Gene3D" id="1.10.510.10">
    <property type="entry name" value="Transferase(Phosphotransferase) domain 1"/>
    <property type="match status" value="1"/>
</dbReference>
<dbReference type="InterPro" id="IPR001245">
    <property type="entry name" value="Ser-Thr/Tyr_kinase_cat_dom"/>
</dbReference>
<dbReference type="PANTHER" id="PTHR37542:SF3">
    <property type="entry name" value="PRION-INHIBITION AND PROPAGATION HELO DOMAIN-CONTAINING PROTEIN"/>
    <property type="match status" value="1"/>
</dbReference>
<dbReference type="Proteomes" id="UP000070054">
    <property type="component" value="Unassembled WGS sequence"/>
</dbReference>
<gene>
    <name evidence="3" type="ORF">CNYM01_12734</name>
</gene>
<dbReference type="InterPro" id="IPR000719">
    <property type="entry name" value="Prot_kinase_dom"/>
</dbReference>
<dbReference type="InterPro" id="IPR011009">
    <property type="entry name" value="Kinase-like_dom_sf"/>
</dbReference>
<keyword evidence="4" id="KW-1185">Reference proteome</keyword>
<dbReference type="PROSITE" id="PS50011">
    <property type="entry name" value="PROTEIN_KINASE_DOM"/>
    <property type="match status" value="1"/>
</dbReference>
<dbReference type="EMBL" id="JEMN01001476">
    <property type="protein sequence ID" value="KXH36323.1"/>
    <property type="molecule type" value="Genomic_DNA"/>
</dbReference>
<dbReference type="AlphaFoldDB" id="A0A135SK63"/>
<reference evidence="3 4" key="1">
    <citation type="submission" date="2014-02" db="EMBL/GenBank/DDBJ databases">
        <title>The genome sequence of Colletotrichum nymphaeae SA-01.</title>
        <authorList>
            <person name="Baroncelli R."/>
            <person name="Thon M.R."/>
        </authorList>
    </citation>
    <scope>NUCLEOTIDE SEQUENCE [LARGE SCALE GENOMIC DNA]</scope>
    <source>
        <strain evidence="3 4">SA-01</strain>
    </source>
</reference>
<evidence type="ECO:0000313" key="4">
    <source>
        <dbReference type="Proteomes" id="UP000070054"/>
    </source>
</evidence>
<dbReference type="GO" id="GO:0004672">
    <property type="term" value="F:protein kinase activity"/>
    <property type="evidence" value="ECO:0007669"/>
    <property type="project" value="InterPro"/>
</dbReference>
<comment type="caution">
    <text evidence="3">The sequence shown here is derived from an EMBL/GenBank/DDBJ whole genome shotgun (WGS) entry which is preliminary data.</text>
</comment>
<organism evidence="3 4">
    <name type="scientific">Colletotrichum nymphaeae SA-01</name>
    <dbReference type="NCBI Taxonomy" id="1460502"/>
    <lineage>
        <taxon>Eukaryota</taxon>
        <taxon>Fungi</taxon>
        <taxon>Dikarya</taxon>
        <taxon>Ascomycota</taxon>
        <taxon>Pezizomycotina</taxon>
        <taxon>Sordariomycetes</taxon>
        <taxon>Hypocreomycetidae</taxon>
        <taxon>Glomerellales</taxon>
        <taxon>Glomerellaceae</taxon>
        <taxon>Colletotrichum</taxon>
        <taxon>Colletotrichum acutatum species complex</taxon>
    </lineage>
</organism>
<accession>A0A135SK63</accession>
<evidence type="ECO:0000313" key="3">
    <source>
        <dbReference type="EMBL" id="KXH36323.1"/>
    </source>
</evidence>
<evidence type="ECO:0000259" key="2">
    <source>
        <dbReference type="PROSITE" id="PS50011"/>
    </source>
</evidence>
<feature type="region of interest" description="Disordered" evidence="1">
    <location>
        <begin position="476"/>
        <end position="503"/>
    </location>
</feature>
<dbReference type="PANTHER" id="PTHR37542">
    <property type="entry name" value="HELO DOMAIN-CONTAINING PROTEIN-RELATED"/>
    <property type="match status" value="1"/>
</dbReference>
<feature type="compositionally biased region" description="Acidic residues" evidence="1">
    <location>
        <begin position="478"/>
        <end position="495"/>
    </location>
</feature>
<protein>
    <recommendedName>
        <fullName evidence="2">Protein kinase domain-containing protein</fullName>
    </recommendedName>
</protein>